<evidence type="ECO:0000313" key="2">
    <source>
        <dbReference type="Proteomes" id="UP000624325"/>
    </source>
</evidence>
<dbReference type="EMBL" id="BONC01000141">
    <property type="protein sequence ID" value="GIF61851.1"/>
    <property type="molecule type" value="Genomic_DNA"/>
</dbReference>
<name>A0ABQ4CGF8_9ACTN</name>
<evidence type="ECO:0008006" key="3">
    <source>
        <dbReference type="Google" id="ProtNLM"/>
    </source>
</evidence>
<accession>A0ABQ4CGF8</accession>
<comment type="caution">
    <text evidence="1">The sequence shown here is derived from an EMBL/GenBank/DDBJ whole genome shotgun (WGS) entry which is preliminary data.</text>
</comment>
<organism evidence="1 2">
    <name type="scientific">Asanoa iriomotensis</name>
    <dbReference type="NCBI Taxonomy" id="234613"/>
    <lineage>
        <taxon>Bacteria</taxon>
        <taxon>Bacillati</taxon>
        <taxon>Actinomycetota</taxon>
        <taxon>Actinomycetes</taxon>
        <taxon>Micromonosporales</taxon>
        <taxon>Micromonosporaceae</taxon>
        <taxon>Asanoa</taxon>
    </lineage>
</organism>
<dbReference type="Pfam" id="PF13814">
    <property type="entry name" value="Replic_Relax"/>
    <property type="match status" value="1"/>
</dbReference>
<dbReference type="Proteomes" id="UP000624325">
    <property type="component" value="Unassembled WGS sequence"/>
</dbReference>
<gene>
    <name evidence="1" type="ORF">Air01nite_79460</name>
</gene>
<dbReference type="InterPro" id="IPR025855">
    <property type="entry name" value="Replic_Relax"/>
</dbReference>
<reference evidence="1 2" key="1">
    <citation type="submission" date="2021-01" db="EMBL/GenBank/DDBJ databases">
        <title>Whole genome shotgun sequence of Asanoa iriomotensis NBRC 100142.</title>
        <authorList>
            <person name="Komaki H."/>
            <person name="Tamura T."/>
        </authorList>
    </citation>
    <scope>NUCLEOTIDE SEQUENCE [LARGE SCALE GENOMIC DNA]</scope>
    <source>
        <strain evidence="1 2">NBRC 100142</strain>
    </source>
</reference>
<dbReference type="RefSeq" id="WP_203708687.1">
    <property type="nucleotide sequence ID" value="NZ_BAAALU010000024.1"/>
</dbReference>
<evidence type="ECO:0000313" key="1">
    <source>
        <dbReference type="EMBL" id="GIF61851.1"/>
    </source>
</evidence>
<proteinExistence type="predicted"/>
<sequence length="294" mass="33184">MTRRDDARLLRAQAALTNRDLRLLGWLYGHGLLTTDQITTALFPSRNYGQRRLLKLTRLGVLTRFRPQRAAGGTFPYHYLLDQLGIEVTAAQRGDPLPRRNEARQRLHRLTSRANLPHLLGTGGFFTALAAHERLYPGTSLDRWWPASAFQHSGVYFTEGANPNVAIRGGMPRPDGHGVWTEHDRSVPFFLEYDRGTESLTVLARKVAGYEHLADLVPWRWPVLIRLPTSRREMNLHNLLAGLTLKAVIATMAADHLNMRGLGPAEAVWWLHSRAGDRLRLSELPCDGEADILQ</sequence>
<keyword evidence="2" id="KW-1185">Reference proteome</keyword>
<protein>
    <recommendedName>
        <fullName evidence="3">Replication-relaxation</fullName>
    </recommendedName>
</protein>